<feature type="compositionally biased region" description="Basic and acidic residues" evidence="1">
    <location>
        <begin position="10"/>
        <end position="20"/>
    </location>
</feature>
<protein>
    <submittedName>
        <fullName evidence="2">Uncharacterized protein</fullName>
    </submittedName>
</protein>
<gene>
    <name evidence="2" type="ORF">P409_08135</name>
</gene>
<name>A0A0A0D800_9PROT</name>
<comment type="caution">
    <text evidence="2">The sequence shown here is derived from an EMBL/GenBank/DDBJ whole genome shotgun (WGS) entry which is preliminary data.</text>
</comment>
<proteinExistence type="predicted"/>
<dbReference type="EMBL" id="JANX01000067">
    <property type="protein sequence ID" value="KGM34806.1"/>
    <property type="molecule type" value="Genomic_DNA"/>
</dbReference>
<dbReference type="Proteomes" id="UP000029995">
    <property type="component" value="Unassembled WGS sequence"/>
</dbReference>
<accession>A0A0A0D800</accession>
<sequence length="67" mass="7776">MRCAIDFDDEPRRQGDEVDDIRAEPELPPEAEMPDLLAAQLPPQQAFSFRRVLSQIPDETISHRRCR</sequence>
<evidence type="ECO:0000313" key="3">
    <source>
        <dbReference type="Proteomes" id="UP000029995"/>
    </source>
</evidence>
<organism evidence="2 3">
    <name type="scientific">Inquilinus limosus MP06</name>
    <dbReference type="NCBI Taxonomy" id="1398085"/>
    <lineage>
        <taxon>Bacteria</taxon>
        <taxon>Pseudomonadati</taxon>
        <taxon>Pseudomonadota</taxon>
        <taxon>Alphaproteobacteria</taxon>
        <taxon>Rhodospirillales</taxon>
        <taxon>Rhodospirillaceae</taxon>
        <taxon>Inquilinus</taxon>
    </lineage>
</organism>
<feature type="region of interest" description="Disordered" evidence="1">
    <location>
        <begin position="1"/>
        <end position="20"/>
    </location>
</feature>
<evidence type="ECO:0000313" key="2">
    <source>
        <dbReference type="EMBL" id="KGM34806.1"/>
    </source>
</evidence>
<dbReference type="AlphaFoldDB" id="A0A0A0D800"/>
<evidence type="ECO:0000256" key="1">
    <source>
        <dbReference type="SAM" id="MobiDB-lite"/>
    </source>
</evidence>
<reference evidence="2 3" key="1">
    <citation type="submission" date="2014-01" db="EMBL/GenBank/DDBJ databases">
        <title>Genome sequence determination for a cystic fibrosis isolate, Inquilinus limosus.</title>
        <authorList>
            <person name="Pino M."/>
            <person name="Di Conza J."/>
            <person name="Gutkind G."/>
        </authorList>
    </citation>
    <scope>NUCLEOTIDE SEQUENCE [LARGE SCALE GENOMIC DNA]</scope>
    <source>
        <strain evidence="2 3">MP06</strain>
    </source>
</reference>